<dbReference type="InterPro" id="IPR046732">
    <property type="entry name" value="DUF6624"/>
</dbReference>
<dbReference type="RefSeq" id="WP_169573188.1">
    <property type="nucleotide sequence ID" value="NZ_JABBFV010000006.1"/>
</dbReference>
<evidence type="ECO:0000313" key="2">
    <source>
        <dbReference type="Proteomes" id="UP000519023"/>
    </source>
</evidence>
<dbReference type="Pfam" id="PF20329">
    <property type="entry name" value="DUF6624"/>
    <property type="match status" value="1"/>
</dbReference>
<dbReference type="Proteomes" id="UP000519023">
    <property type="component" value="Unassembled WGS sequence"/>
</dbReference>
<sequence length="316" mass="34970">MEDAILTLLWAVALSAAPTVQPTKGSDQHSACNDVICLASPWYKAGTEKLESEIKARQAAATAHAKDDLVSEGFKAKRLETGCYSDIECDKLMIARSVLKLYDSLPTLESGNSGVEQYFDGYMAAVRAYESLSPVSSNISSAELLLRVTLGVQMMRDFFGKNDPAKELNIDVKQAALLRLKFALEIAPRDRKGRDALETLVNRAGWPTLTKDGEDAVLASFFIVQHSSDLTYQSKSLKQLEPFNRAGEFPTKFYALLYDRVTLAQTGVQKFGTQFICKGGKYVPAPIEEIERVDDIRKEAGMVSLERYSKMLPTQC</sequence>
<dbReference type="AlphaFoldDB" id="A0A7X9WVI8"/>
<organism evidence="1 2">
    <name type="scientific">Sphingobium psychrophilum</name>
    <dbReference type="NCBI Taxonomy" id="2728834"/>
    <lineage>
        <taxon>Bacteria</taxon>
        <taxon>Pseudomonadati</taxon>
        <taxon>Pseudomonadota</taxon>
        <taxon>Alphaproteobacteria</taxon>
        <taxon>Sphingomonadales</taxon>
        <taxon>Sphingomonadaceae</taxon>
        <taxon>Sphingobium</taxon>
    </lineage>
</organism>
<proteinExistence type="predicted"/>
<reference evidence="1 2" key="1">
    <citation type="submission" date="2020-04" db="EMBL/GenBank/DDBJ databases">
        <title>Sphingobium sp. AR-3-1 isolated from Arctic soil.</title>
        <authorList>
            <person name="Dahal R.H."/>
            <person name="Chaudhary D.K."/>
        </authorList>
    </citation>
    <scope>NUCLEOTIDE SEQUENCE [LARGE SCALE GENOMIC DNA]</scope>
    <source>
        <strain evidence="1 2">AR-3-1</strain>
    </source>
</reference>
<protein>
    <submittedName>
        <fullName evidence="1">Uncharacterized protein</fullName>
    </submittedName>
</protein>
<dbReference type="EMBL" id="JABBFV010000006">
    <property type="protein sequence ID" value="NML10694.1"/>
    <property type="molecule type" value="Genomic_DNA"/>
</dbReference>
<evidence type="ECO:0000313" key="1">
    <source>
        <dbReference type="EMBL" id="NML10694.1"/>
    </source>
</evidence>
<name>A0A7X9WVI8_9SPHN</name>
<keyword evidence="2" id="KW-1185">Reference proteome</keyword>
<comment type="caution">
    <text evidence="1">The sequence shown here is derived from an EMBL/GenBank/DDBJ whole genome shotgun (WGS) entry which is preliminary data.</text>
</comment>
<accession>A0A7X9WVI8</accession>
<gene>
    <name evidence="1" type="ORF">HHL08_11125</name>
</gene>